<dbReference type="EMBL" id="JH823241">
    <property type="protein sequence ID" value="EKC33637.1"/>
    <property type="molecule type" value="Genomic_DNA"/>
</dbReference>
<accession>K1QAF9</accession>
<reference evidence="1" key="1">
    <citation type="journal article" date="2012" name="Nature">
        <title>The oyster genome reveals stress adaptation and complexity of shell formation.</title>
        <authorList>
            <person name="Zhang G."/>
            <person name="Fang X."/>
            <person name="Guo X."/>
            <person name="Li L."/>
            <person name="Luo R."/>
            <person name="Xu F."/>
            <person name="Yang P."/>
            <person name="Zhang L."/>
            <person name="Wang X."/>
            <person name="Qi H."/>
            <person name="Xiong Z."/>
            <person name="Que H."/>
            <person name="Xie Y."/>
            <person name="Holland P.W."/>
            <person name="Paps J."/>
            <person name="Zhu Y."/>
            <person name="Wu F."/>
            <person name="Chen Y."/>
            <person name="Wang J."/>
            <person name="Peng C."/>
            <person name="Meng J."/>
            <person name="Yang L."/>
            <person name="Liu J."/>
            <person name="Wen B."/>
            <person name="Zhang N."/>
            <person name="Huang Z."/>
            <person name="Zhu Q."/>
            <person name="Feng Y."/>
            <person name="Mount A."/>
            <person name="Hedgecock D."/>
            <person name="Xu Z."/>
            <person name="Liu Y."/>
            <person name="Domazet-Loso T."/>
            <person name="Du Y."/>
            <person name="Sun X."/>
            <person name="Zhang S."/>
            <person name="Liu B."/>
            <person name="Cheng P."/>
            <person name="Jiang X."/>
            <person name="Li J."/>
            <person name="Fan D."/>
            <person name="Wang W."/>
            <person name="Fu W."/>
            <person name="Wang T."/>
            <person name="Wang B."/>
            <person name="Zhang J."/>
            <person name="Peng Z."/>
            <person name="Li Y."/>
            <person name="Li N."/>
            <person name="Wang J."/>
            <person name="Chen M."/>
            <person name="He Y."/>
            <person name="Tan F."/>
            <person name="Song X."/>
            <person name="Zheng Q."/>
            <person name="Huang R."/>
            <person name="Yang H."/>
            <person name="Du X."/>
            <person name="Chen L."/>
            <person name="Yang M."/>
            <person name="Gaffney P.M."/>
            <person name="Wang S."/>
            <person name="Luo L."/>
            <person name="She Z."/>
            <person name="Ming Y."/>
            <person name="Huang W."/>
            <person name="Zhang S."/>
            <person name="Huang B."/>
            <person name="Zhang Y."/>
            <person name="Qu T."/>
            <person name="Ni P."/>
            <person name="Miao G."/>
            <person name="Wang J."/>
            <person name="Wang Q."/>
            <person name="Steinberg C.E."/>
            <person name="Wang H."/>
            <person name="Li N."/>
            <person name="Qian L."/>
            <person name="Zhang G."/>
            <person name="Li Y."/>
            <person name="Yang H."/>
            <person name="Liu X."/>
            <person name="Wang J."/>
            <person name="Yin Y."/>
            <person name="Wang J."/>
        </authorList>
    </citation>
    <scope>NUCLEOTIDE SEQUENCE [LARGE SCALE GENOMIC DNA]</scope>
    <source>
        <strain evidence="1">05x7-T-G4-1.051#20</strain>
    </source>
</reference>
<sequence>MDHALALLMDLKDLLNPGHEIQMLEGFLEQVVVFVLSVKILRRFNRTRVGIDEENKSISKEKNPQPSFEVKHSHSRFLIVVKNSAISASPIPAPYSIEQLTTAEEAVICERNEIQNQFKNIEKSLGEKSTELRKLQKQLEQKNREAAIEREKNATLEIETRKQQEKEASSQERFKALEQKLKEKNLDFENITAQVKDLEIQILSEKRHSTEVKERMADLEQEKNSKYEEAILVKERNHALEKAIEEQREKGTMMTQHIELLEHQLKQKMLLDTPICRRLDEKNVPLIQAFPGCDG</sequence>
<dbReference type="InParanoid" id="K1QAF9"/>
<protein>
    <submittedName>
        <fullName evidence="1">Uncharacterized protein</fullName>
    </submittedName>
</protein>
<proteinExistence type="predicted"/>
<dbReference type="AlphaFoldDB" id="K1QAF9"/>
<evidence type="ECO:0000313" key="1">
    <source>
        <dbReference type="EMBL" id="EKC33637.1"/>
    </source>
</evidence>
<gene>
    <name evidence="1" type="ORF">CGI_10020079</name>
</gene>
<organism evidence="1">
    <name type="scientific">Magallana gigas</name>
    <name type="common">Pacific oyster</name>
    <name type="synonym">Crassostrea gigas</name>
    <dbReference type="NCBI Taxonomy" id="29159"/>
    <lineage>
        <taxon>Eukaryota</taxon>
        <taxon>Metazoa</taxon>
        <taxon>Spiralia</taxon>
        <taxon>Lophotrochozoa</taxon>
        <taxon>Mollusca</taxon>
        <taxon>Bivalvia</taxon>
        <taxon>Autobranchia</taxon>
        <taxon>Pteriomorphia</taxon>
        <taxon>Ostreida</taxon>
        <taxon>Ostreoidea</taxon>
        <taxon>Ostreidae</taxon>
        <taxon>Magallana</taxon>
    </lineage>
</organism>
<name>K1QAF9_MAGGI</name>
<dbReference type="HOGENOM" id="CLU_944143_0_0_1"/>